<name>A0A1H9J081_9BACT</name>
<proteinExistence type="predicted"/>
<keyword evidence="2" id="KW-1185">Reference proteome</keyword>
<dbReference type="OrthoDB" id="952668at2"/>
<reference evidence="2" key="1">
    <citation type="submission" date="2016-10" db="EMBL/GenBank/DDBJ databases">
        <authorList>
            <person name="Varghese N."/>
            <person name="Submissions S."/>
        </authorList>
    </citation>
    <scope>NUCLEOTIDE SEQUENCE [LARGE SCALE GENOMIC DNA]</scope>
    <source>
        <strain evidence="2">DSM 24740</strain>
    </source>
</reference>
<dbReference type="EMBL" id="FOFB01000016">
    <property type="protein sequence ID" value="SEQ80192.1"/>
    <property type="molecule type" value="Genomic_DNA"/>
</dbReference>
<dbReference type="RefSeq" id="WP_090169820.1">
    <property type="nucleotide sequence ID" value="NZ_FOFB01000016.1"/>
</dbReference>
<gene>
    <name evidence="1" type="ORF">SAMN05444359_11631</name>
</gene>
<organism evidence="1 2">
    <name type="scientific">Neolewinella agarilytica</name>
    <dbReference type="NCBI Taxonomy" id="478744"/>
    <lineage>
        <taxon>Bacteria</taxon>
        <taxon>Pseudomonadati</taxon>
        <taxon>Bacteroidota</taxon>
        <taxon>Saprospiria</taxon>
        <taxon>Saprospirales</taxon>
        <taxon>Lewinellaceae</taxon>
        <taxon>Neolewinella</taxon>
    </lineage>
</organism>
<evidence type="ECO:0000313" key="2">
    <source>
        <dbReference type="Proteomes" id="UP000199021"/>
    </source>
</evidence>
<accession>A0A1H9J081</accession>
<dbReference type="Proteomes" id="UP000199021">
    <property type="component" value="Unassembled WGS sequence"/>
</dbReference>
<sequence length="207" mass="23943">MELKKDYFDRLEDAITPMKALKFFEVEEMFNNRLNRIRLMKTVPTFIVLEPVTYTYEPEITAFNNWKKINIDGKLGLDHEFTHNGLEKLLTAAEAMTKAEGVTVTNFATSKASIMEKADMLQKNWKSLKHADYAREAFTMTADLLSDIANSERFEANESWIKQLKERAKAIRPEVKLTDQADEVHAFFNTAEYIVNDLVEQANSYTK</sequence>
<dbReference type="AlphaFoldDB" id="A0A1H9J081"/>
<dbReference type="InParanoid" id="A0A1H9J081"/>
<evidence type="ECO:0000313" key="1">
    <source>
        <dbReference type="EMBL" id="SEQ80192.1"/>
    </source>
</evidence>
<dbReference type="STRING" id="478744.SAMN05444359_11631"/>
<protein>
    <submittedName>
        <fullName evidence="1">Uncharacterized protein</fullName>
    </submittedName>
</protein>